<dbReference type="SUPFAM" id="SSF56112">
    <property type="entry name" value="Protein kinase-like (PK-like)"/>
    <property type="match status" value="1"/>
</dbReference>
<dbReference type="Proteomes" id="UP000604046">
    <property type="component" value="Unassembled WGS sequence"/>
</dbReference>
<feature type="repeat" description="PPR" evidence="7">
    <location>
        <begin position="187"/>
        <end position="221"/>
    </location>
</feature>
<dbReference type="NCBIfam" id="TIGR00756">
    <property type="entry name" value="PPR"/>
    <property type="match status" value="1"/>
</dbReference>
<dbReference type="CDD" id="cd04515">
    <property type="entry name" value="Alpha_kinase"/>
    <property type="match status" value="1"/>
</dbReference>
<evidence type="ECO:0000256" key="5">
    <source>
        <dbReference type="ARBA" id="ARBA00022729"/>
    </source>
</evidence>
<evidence type="ECO:0000256" key="7">
    <source>
        <dbReference type="PROSITE-ProRule" id="PRU00708"/>
    </source>
</evidence>
<dbReference type="InterPro" id="IPR011990">
    <property type="entry name" value="TPR-like_helical_dom_sf"/>
</dbReference>
<accession>A0A812PBL1</accession>
<protein>
    <submittedName>
        <fullName evidence="9">EMB2654 protein</fullName>
    </submittedName>
</protein>
<dbReference type="Gene3D" id="1.25.40.10">
    <property type="entry name" value="Tetratricopeptide repeat domain"/>
    <property type="match status" value="3"/>
</dbReference>
<dbReference type="InterPro" id="IPR036465">
    <property type="entry name" value="vWFA_dom_sf"/>
</dbReference>
<keyword evidence="2" id="KW-0964">Secreted</keyword>
<keyword evidence="4" id="KW-0808">Transferase</keyword>
<evidence type="ECO:0000256" key="2">
    <source>
        <dbReference type="ARBA" id="ARBA00022525"/>
    </source>
</evidence>
<dbReference type="PANTHER" id="PTHR47763:SF4">
    <property type="entry name" value="ALPHA-PROTEIN KINASE VWKA"/>
    <property type="match status" value="1"/>
</dbReference>
<evidence type="ECO:0000256" key="6">
    <source>
        <dbReference type="ARBA" id="ARBA00022777"/>
    </source>
</evidence>
<keyword evidence="10" id="KW-1185">Reference proteome</keyword>
<dbReference type="Gene3D" id="3.20.200.10">
    <property type="entry name" value="MHCK/EF2 kinase"/>
    <property type="match status" value="1"/>
</dbReference>
<dbReference type="Pfam" id="PF25106">
    <property type="entry name" value="VWA_4"/>
    <property type="match status" value="1"/>
</dbReference>
<dbReference type="Gene3D" id="3.40.50.410">
    <property type="entry name" value="von Willebrand factor, type A domain"/>
    <property type="match status" value="1"/>
</dbReference>
<name>A0A812PBL1_9DINO</name>
<dbReference type="PROSITE" id="PS51158">
    <property type="entry name" value="ALPHA_KINASE"/>
    <property type="match status" value="1"/>
</dbReference>
<gene>
    <name evidence="9" type="primary">EMB2654</name>
    <name evidence="9" type="ORF">SNAT2548_LOCUS18016</name>
</gene>
<dbReference type="AlphaFoldDB" id="A0A812PBL1"/>
<dbReference type="CDD" id="cd00198">
    <property type="entry name" value="vWFA"/>
    <property type="match status" value="1"/>
</dbReference>
<dbReference type="SMART" id="SM00811">
    <property type="entry name" value="Alpha_kinase"/>
    <property type="match status" value="1"/>
</dbReference>
<dbReference type="PROSITE" id="PS51375">
    <property type="entry name" value="PPR"/>
    <property type="match status" value="1"/>
</dbReference>
<evidence type="ECO:0000313" key="9">
    <source>
        <dbReference type="EMBL" id="CAE7343874.1"/>
    </source>
</evidence>
<feature type="domain" description="Alpha-type protein kinase" evidence="8">
    <location>
        <begin position="797"/>
        <end position="1053"/>
    </location>
</feature>
<dbReference type="InterPro" id="IPR011009">
    <property type="entry name" value="Kinase-like_dom_sf"/>
</dbReference>
<dbReference type="EMBL" id="CAJNDS010002130">
    <property type="protein sequence ID" value="CAE7343874.1"/>
    <property type="molecule type" value="Genomic_DNA"/>
</dbReference>
<reference evidence="9" key="1">
    <citation type="submission" date="2021-02" db="EMBL/GenBank/DDBJ databases">
        <authorList>
            <person name="Dougan E. K."/>
            <person name="Rhodes N."/>
            <person name="Thang M."/>
            <person name="Chan C."/>
        </authorList>
    </citation>
    <scope>NUCLEOTIDE SEQUENCE</scope>
</reference>
<keyword evidence="5" id="KW-0732">Signal</keyword>
<organism evidence="9 10">
    <name type="scientific">Symbiodinium natans</name>
    <dbReference type="NCBI Taxonomy" id="878477"/>
    <lineage>
        <taxon>Eukaryota</taxon>
        <taxon>Sar</taxon>
        <taxon>Alveolata</taxon>
        <taxon>Dinophyceae</taxon>
        <taxon>Suessiales</taxon>
        <taxon>Symbiodiniaceae</taxon>
        <taxon>Symbiodinium</taxon>
    </lineage>
</organism>
<dbReference type="InterPro" id="IPR056861">
    <property type="entry name" value="HMCN1-like_VWA"/>
</dbReference>
<dbReference type="InterPro" id="IPR002885">
    <property type="entry name" value="PPR_rpt"/>
</dbReference>
<sequence length="1060" mass="117251">MLLDAVSDVVARKDHRQEWTKRISQLGTQKLWRDACQALAAMRREELQPSIVSHNAVLNVVVRAHQWAQGLSDLQAEGLQQDEVSGGVAVRAAAADGGQWAAAEVTLETLRRRELEGTVVSFGAAISAAEKGQAWEQAHELHDKLLREGLSTSTVAVNAAISASKTVDWRKAVAFLEQLLRMRLEPTVVTYAAAISCCEKSRCWETALRLFSEISDMEIRPNIIACNAAISACEKAGQWTWALHLQEHAEHWTLNPNVVTYAASTSACEKAAEWEPAVLLLRAARRRLLELNVIACNAFLGACQNAWQWQRSLAALAAMAGQCDVVSVTAAVTACGDASAWQHATGLMVDVDAHRLHPDFSLLSAAMSAFAEGATSAQGGWLRALEIQGALPPLRLRPGLASFNSVLRACQRDSAWRGGVAALCEMARFQLSPDEVGCAAALRGCQNAEAWAPLRRLLDDISAGLLREAADMQKRLGSWYRTVEKQQERLKKAKEEPGREKLAHNARQQWREAAVKLEVGNQASQEADARLKNVDICFVFDMTASMEWWLKTAAEKMEEIVLDTMERLGQDAHVRVAFVGYKDYEEENHPVVHPFTSDVTKIKAFLRTLEAEGGGDQCEDILTGLQAALELAWCSTSKVLYLLSQTPNHGWRFHTSFHVSTSRSAIEEAVAACQGVPPAKRKLLADKVATKCYDLHGEDPRQWQAMDAALAEFQKQGIQMVFLKVKDDSILDKMVHVFRHQYQKDVADPWLLKVVALDRDVKLFRNVVTSMASASFSASLSRMSRSGAQPHARLPLSDWSSSGKWTHVQAQLISYEVEDLDSPAKKLSRDCKVAICPTPFGKGAMRFAFYVVDEDHQSCLVGKVYQFDDEAYQSKSTYEGDMMSQAVAQFLAREFSLEYPEMPIEFVQAQLLVLESATTEFPFKFMALEPWIPGRYEKFTSNAGHITADSDLAQAFSHYTFQKSDGEILVSDIQGVQTTLTDPQIHSEDVVLAEGISGPREWTCSLPTTSAATSAERCNSRFTLSSLGAQACPQKCRGGSQLFRRMTQHLGPLRNLIHTP</sequence>
<dbReference type="GO" id="GO:0004674">
    <property type="term" value="F:protein serine/threonine kinase activity"/>
    <property type="evidence" value="ECO:0007669"/>
    <property type="project" value="UniProtKB-KW"/>
</dbReference>
<evidence type="ECO:0000256" key="1">
    <source>
        <dbReference type="ARBA" id="ARBA00004613"/>
    </source>
</evidence>
<dbReference type="Pfam" id="PF13812">
    <property type="entry name" value="PPR_3"/>
    <property type="match status" value="1"/>
</dbReference>
<dbReference type="Gene3D" id="3.30.200.20">
    <property type="entry name" value="Phosphorylase Kinase, domain 1"/>
    <property type="match status" value="1"/>
</dbReference>
<comment type="subcellular location">
    <subcellularLocation>
        <location evidence="1">Secreted</location>
    </subcellularLocation>
</comment>
<keyword evidence="6" id="KW-0418">Kinase</keyword>
<keyword evidence="3" id="KW-0723">Serine/threonine-protein kinase</keyword>
<proteinExistence type="predicted"/>
<dbReference type="InterPro" id="IPR004166">
    <property type="entry name" value="a-kinase_dom"/>
</dbReference>
<evidence type="ECO:0000256" key="3">
    <source>
        <dbReference type="ARBA" id="ARBA00022527"/>
    </source>
</evidence>
<dbReference type="PANTHER" id="PTHR47763">
    <property type="entry name" value="ALPHA-PROTEIN KINASE VWKA"/>
    <property type="match status" value="1"/>
</dbReference>
<dbReference type="SUPFAM" id="SSF53300">
    <property type="entry name" value="vWA-like"/>
    <property type="match status" value="1"/>
</dbReference>
<comment type="caution">
    <text evidence="9">The sequence shown here is derived from an EMBL/GenBank/DDBJ whole genome shotgun (WGS) entry which is preliminary data.</text>
</comment>
<dbReference type="GO" id="GO:0005524">
    <property type="term" value="F:ATP binding"/>
    <property type="evidence" value="ECO:0007669"/>
    <property type="project" value="InterPro"/>
</dbReference>
<evidence type="ECO:0000313" key="10">
    <source>
        <dbReference type="Proteomes" id="UP000604046"/>
    </source>
</evidence>
<dbReference type="OrthoDB" id="423996at2759"/>
<dbReference type="Pfam" id="PF02816">
    <property type="entry name" value="Alpha_kinase"/>
    <property type="match status" value="1"/>
</dbReference>
<evidence type="ECO:0000256" key="4">
    <source>
        <dbReference type="ARBA" id="ARBA00022679"/>
    </source>
</evidence>
<evidence type="ECO:0000259" key="8">
    <source>
        <dbReference type="PROSITE" id="PS51158"/>
    </source>
</evidence>
<dbReference type="InterPro" id="IPR052969">
    <property type="entry name" value="Thr-specific_kinase-like"/>
</dbReference>